<feature type="domain" description="Aminotransferase class I/classII large" evidence="12">
    <location>
        <begin position="128"/>
        <end position="502"/>
    </location>
</feature>
<comment type="pathway">
    <text evidence="2">Lipid metabolism; sphingolipid metabolism.</text>
</comment>
<dbReference type="EnsemblProtists" id="PYU1_T010981">
    <property type="protein sequence ID" value="PYU1_T010981"/>
    <property type="gene ID" value="PYU1_G010958"/>
</dbReference>
<dbReference type="InParanoid" id="K3X182"/>
<dbReference type="Gene3D" id="3.40.640.10">
    <property type="entry name" value="Type I PLP-dependent aspartate aminotransferase-like (Major domain)"/>
    <property type="match status" value="1"/>
</dbReference>
<proteinExistence type="inferred from homology"/>
<dbReference type="InterPro" id="IPR015422">
    <property type="entry name" value="PyrdxlP-dep_Trfase_small"/>
</dbReference>
<evidence type="ECO:0000256" key="5">
    <source>
        <dbReference type="ARBA" id="ARBA00013220"/>
    </source>
</evidence>
<dbReference type="GO" id="GO:0004758">
    <property type="term" value="F:serine C-palmitoyltransferase activity"/>
    <property type="evidence" value="ECO:0007669"/>
    <property type="project" value="TreeGrafter"/>
</dbReference>
<evidence type="ECO:0000313" key="13">
    <source>
        <dbReference type="EnsemblProtists" id="PYU1_T010981"/>
    </source>
</evidence>
<dbReference type="SUPFAM" id="SSF53383">
    <property type="entry name" value="PLP-dependent transferases"/>
    <property type="match status" value="1"/>
</dbReference>
<keyword evidence="10" id="KW-0012">Acyltransferase</keyword>
<keyword evidence="7" id="KW-0663">Pyridoxal phosphate</keyword>
<dbReference type="Gene3D" id="3.90.1150.10">
    <property type="entry name" value="Aspartate Aminotransferase, domain 1"/>
    <property type="match status" value="1"/>
</dbReference>
<evidence type="ECO:0000256" key="2">
    <source>
        <dbReference type="ARBA" id="ARBA00004760"/>
    </source>
</evidence>
<keyword evidence="9" id="KW-0443">Lipid metabolism</keyword>
<dbReference type="VEuPathDB" id="FungiDB:PYU1_G010958"/>
<keyword evidence="8" id="KW-0746">Sphingolipid metabolism</keyword>
<dbReference type="GO" id="GO:0016020">
    <property type="term" value="C:membrane"/>
    <property type="evidence" value="ECO:0007669"/>
    <property type="project" value="GOC"/>
</dbReference>
<evidence type="ECO:0000256" key="4">
    <source>
        <dbReference type="ARBA" id="ARBA00008392"/>
    </source>
</evidence>
<name>K3X182_GLOUD</name>
<organism evidence="13 14">
    <name type="scientific">Globisporangium ultimum (strain ATCC 200006 / CBS 805.95 / DAOM BR144)</name>
    <name type="common">Pythium ultimum</name>
    <dbReference type="NCBI Taxonomy" id="431595"/>
    <lineage>
        <taxon>Eukaryota</taxon>
        <taxon>Sar</taxon>
        <taxon>Stramenopiles</taxon>
        <taxon>Oomycota</taxon>
        <taxon>Peronosporomycetes</taxon>
        <taxon>Pythiales</taxon>
        <taxon>Pythiaceae</taxon>
        <taxon>Globisporangium</taxon>
    </lineage>
</organism>
<comment type="cofactor">
    <cofactor evidence="1">
        <name>pyridoxal 5'-phosphate</name>
        <dbReference type="ChEBI" id="CHEBI:597326"/>
    </cofactor>
</comment>
<evidence type="ECO:0000256" key="9">
    <source>
        <dbReference type="ARBA" id="ARBA00023098"/>
    </source>
</evidence>
<keyword evidence="11" id="KW-0472">Membrane</keyword>
<dbReference type="InterPro" id="IPR004839">
    <property type="entry name" value="Aminotransferase_I/II_large"/>
</dbReference>
<comment type="similarity">
    <text evidence="4">Belongs to the class-II pyridoxal-phosphate-dependent aminotransferase family.</text>
</comment>
<evidence type="ECO:0000313" key="14">
    <source>
        <dbReference type="Proteomes" id="UP000019132"/>
    </source>
</evidence>
<evidence type="ECO:0000256" key="8">
    <source>
        <dbReference type="ARBA" id="ARBA00022919"/>
    </source>
</evidence>
<evidence type="ECO:0000256" key="1">
    <source>
        <dbReference type="ARBA" id="ARBA00001933"/>
    </source>
</evidence>
<evidence type="ECO:0000256" key="6">
    <source>
        <dbReference type="ARBA" id="ARBA00022679"/>
    </source>
</evidence>
<keyword evidence="6" id="KW-0808">Transferase</keyword>
<dbReference type="Proteomes" id="UP000019132">
    <property type="component" value="Unassembled WGS sequence"/>
</dbReference>
<dbReference type="InterPro" id="IPR015424">
    <property type="entry name" value="PyrdxlP-dep_Trfase"/>
</dbReference>
<dbReference type="Pfam" id="PF00155">
    <property type="entry name" value="Aminotran_1_2"/>
    <property type="match status" value="1"/>
</dbReference>
<keyword evidence="11" id="KW-1133">Transmembrane helix</keyword>
<protein>
    <recommendedName>
        <fullName evidence="5">serine C-palmitoyltransferase</fullName>
        <ecNumber evidence="5">2.3.1.50</ecNumber>
    </recommendedName>
</protein>
<dbReference type="PANTHER" id="PTHR13693:SF2">
    <property type="entry name" value="SERINE PALMITOYLTRANSFERASE 1"/>
    <property type="match status" value="1"/>
</dbReference>
<sequence length="533" mass="58336">MSEWWAAIGKPFADALVSLDAAKISEAFVNAPHTYYEYIRAIYERSPEHVIIETFLIVFVVYIAFVKKDKPKHKEVKLTEKEIDELVAEWTPEPIVPPAAAHQVKAKPIGIVESQPDTHIKLQGIEKPLLNLATFDFLGLGSRKELKEAAVKALTKYGCGSCGPRGFYGTIDTHEILEKDIAAMIGTPDAITFSDTEATSSSVLPAFAKRGDLIVVDEGCNDSILVGANLARCTTFYYKHNSLEDLERVLKSVRDADKKAGRKSDCQRRYVVTESLFRNHGTMIDLPKVVALCEKYFFRLFLDESYSFGVLGAHGRGITEHYNMNALDVAIICGSLAGATAGVGGFSTGSQEVVDYQRINSAGYVFSASPPPFTSSCTSEAIRIMRNEPQLFDNLRANAYLAYDTLSSVVKNEFHLTGARASPIVHVRVQPKLLERVGDEAEQRAVARAICDQVMNNLLAKGIAVCSPRYKTNQTFEPLPSVRVSVTAIHSSKELEQACKVIGAECVAVAKQFLAGAGSSPAKNGSTVTQRKK</sequence>
<reference evidence="14" key="1">
    <citation type="journal article" date="2010" name="Genome Biol.">
        <title>Genome sequence of the necrotrophic plant pathogen Pythium ultimum reveals original pathogenicity mechanisms and effector repertoire.</title>
        <authorList>
            <person name="Levesque C.A."/>
            <person name="Brouwer H."/>
            <person name="Cano L."/>
            <person name="Hamilton J.P."/>
            <person name="Holt C."/>
            <person name="Huitema E."/>
            <person name="Raffaele S."/>
            <person name="Robideau G.P."/>
            <person name="Thines M."/>
            <person name="Win J."/>
            <person name="Zerillo M.M."/>
            <person name="Beakes G.W."/>
            <person name="Boore J.L."/>
            <person name="Busam D."/>
            <person name="Dumas B."/>
            <person name="Ferriera S."/>
            <person name="Fuerstenberg S.I."/>
            <person name="Gachon C.M."/>
            <person name="Gaulin E."/>
            <person name="Govers F."/>
            <person name="Grenville-Briggs L."/>
            <person name="Horner N."/>
            <person name="Hostetler J."/>
            <person name="Jiang R.H."/>
            <person name="Johnson J."/>
            <person name="Krajaejun T."/>
            <person name="Lin H."/>
            <person name="Meijer H.J."/>
            <person name="Moore B."/>
            <person name="Morris P."/>
            <person name="Phuntmart V."/>
            <person name="Puiu D."/>
            <person name="Shetty J."/>
            <person name="Stajich J.E."/>
            <person name="Tripathy S."/>
            <person name="Wawra S."/>
            <person name="van West P."/>
            <person name="Whitty B.R."/>
            <person name="Coutinho P.M."/>
            <person name="Henrissat B."/>
            <person name="Martin F."/>
            <person name="Thomas P.D."/>
            <person name="Tyler B.M."/>
            <person name="De Vries R.P."/>
            <person name="Kamoun S."/>
            <person name="Yandell M."/>
            <person name="Tisserat N."/>
            <person name="Buell C.R."/>
        </authorList>
    </citation>
    <scope>NUCLEOTIDE SEQUENCE</scope>
    <source>
        <strain evidence="14">DAOM:BR144</strain>
    </source>
</reference>
<reference evidence="13" key="3">
    <citation type="submission" date="2015-02" db="UniProtKB">
        <authorList>
            <consortium name="EnsemblProtists"/>
        </authorList>
    </citation>
    <scope>IDENTIFICATION</scope>
    <source>
        <strain evidence="13">DAOM BR144</strain>
    </source>
</reference>
<accession>K3X182</accession>
<dbReference type="HOGENOM" id="CLU_015846_0_2_1"/>
<dbReference type="eggNOG" id="KOG1358">
    <property type="taxonomic scope" value="Eukaryota"/>
</dbReference>
<dbReference type="PANTHER" id="PTHR13693">
    <property type="entry name" value="CLASS II AMINOTRANSFERASE/8-AMINO-7-OXONONANOATE SYNTHASE"/>
    <property type="match status" value="1"/>
</dbReference>
<dbReference type="GO" id="GO:0046513">
    <property type="term" value="P:ceramide biosynthetic process"/>
    <property type="evidence" value="ECO:0007669"/>
    <property type="project" value="TreeGrafter"/>
</dbReference>
<dbReference type="OMA" id="LTKYGCG"/>
<evidence type="ECO:0000259" key="12">
    <source>
        <dbReference type="Pfam" id="PF00155"/>
    </source>
</evidence>
<evidence type="ECO:0000256" key="11">
    <source>
        <dbReference type="SAM" id="Phobius"/>
    </source>
</evidence>
<reference evidence="14" key="2">
    <citation type="submission" date="2010-04" db="EMBL/GenBank/DDBJ databases">
        <authorList>
            <person name="Buell R."/>
            <person name="Hamilton J."/>
            <person name="Hostetler J."/>
        </authorList>
    </citation>
    <scope>NUCLEOTIDE SEQUENCE [LARGE SCALE GENOMIC DNA]</scope>
    <source>
        <strain evidence="14">DAOM:BR144</strain>
    </source>
</reference>
<dbReference type="STRING" id="431595.K3X182"/>
<dbReference type="InterPro" id="IPR015421">
    <property type="entry name" value="PyrdxlP-dep_Trfase_major"/>
</dbReference>
<dbReference type="GO" id="GO:0030170">
    <property type="term" value="F:pyridoxal phosphate binding"/>
    <property type="evidence" value="ECO:0007669"/>
    <property type="project" value="InterPro"/>
</dbReference>
<feature type="transmembrane region" description="Helical" evidence="11">
    <location>
        <begin position="50"/>
        <end position="66"/>
    </location>
</feature>
<evidence type="ECO:0000256" key="10">
    <source>
        <dbReference type="ARBA" id="ARBA00023315"/>
    </source>
</evidence>
<dbReference type="GO" id="GO:0046512">
    <property type="term" value="P:sphingosine biosynthetic process"/>
    <property type="evidence" value="ECO:0007669"/>
    <property type="project" value="TreeGrafter"/>
</dbReference>
<dbReference type="AlphaFoldDB" id="K3X182"/>
<keyword evidence="14" id="KW-1185">Reference proteome</keyword>
<dbReference type="EC" id="2.3.1.50" evidence="5"/>
<evidence type="ECO:0000256" key="3">
    <source>
        <dbReference type="ARBA" id="ARBA00004991"/>
    </source>
</evidence>
<comment type="pathway">
    <text evidence="3">Sphingolipid metabolism.</text>
</comment>
<dbReference type="GO" id="GO:0005783">
    <property type="term" value="C:endoplasmic reticulum"/>
    <property type="evidence" value="ECO:0007669"/>
    <property type="project" value="TreeGrafter"/>
</dbReference>
<evidence type="ECO:0000256" key="7">
    <source>
        <dbReference type="ARBA" id="ARBA00022898"/>
    </source>
</evidence>
<dbReference type="EMBL" id="GL376590">
    <property type="status" value="NOT_ANNOTATED_CDS"/>
    <property type="molecule type" value="Genomic_DNA"/>
</dbReference>
<dbReference type="InterPro" id="IPR050087">
    <property type="entry name" value="AON_synthase_class-II"/>
</dbReference>
<keyword evidence="11" id="KW-0812">Transmembrane</keyword>